<dbReference type="PANTHER" id="PTHR31170:SF20">
    <property type="entry name" value="DUF247 DOMAIN PROTEIN"/>
    <property type="match status" value="1"/>
</dbReference>
<gene>
    <name evidence="1" type="ORF">VNO77_05631</name>
</gene>
<dbReference type="AlphaFoldDB" id="A0AAN9N3Y5"/>
<accession>A0AAN9N3Y5</accession>
<comment type="caution">
    <text evidence="1">The sequence shown here is derived from an EMBL/GenBank/DDBJ whole genome shotgun (WGS) entry which is preliminary data.</text>
</comment>
<dbReference type="Proteomes" id="UP001367508">
    <property type="component" value="Unassembled WGS sequence"/>
</dbReference>
<protein>
    <submittedName>
        <fullName evidence="1">Uncharacterized protein</fullName>
    </submittedName>
</protein>
<sequence>MAVTYFVPLLRVQNLLHLRTEMAKKDKLSKIFQKETSMDKSNELFKNMDHNPVSVITQANKDLVSSIKEKLEGISSLKSIFRVPEKLIEANEKVYVPRTVSIGPLHHGKEILNYMEDRKWHYLFTLFNRQLNLEASLNECVNAVRDLEKTARNFYEQELNLTSNKFIEMMLIDGCFIIELFLKRALKNVRRRGDPIFATPGMLNNVRCDLILLENQIPLPILQRLFTIVTVPIKCDLNLPELAIHFFTNMLPGGKEIISEKFSQEGHHLLDLIRQCYLPTFARVQSKKRVSLHDVIERATKLRKDGIKFKSFTAKSLLDIKFANGVLVVAPLPIHQFTELLFSNLIAFEQHQNDRRPFTSYALLMKAMLCNENDVKLFRHQRILIIDNYTEKEVCDLFKRLCGQMKHAEDNFYFARLLEQILEYKSQRSWKRILKCSCLKILSST</sequence>
<evidence type="ECO:0000313" key="2">
    <source>
        <dbReference type="Proteomes" id="UP001367508"/>
    </source>
</evidence>
<dbReference type="PANTHER" id="PTHR31170">
    <property type="entry name" value="BNAC04G53230D PROTEIN"/>
    <property type="match status" value="1"/>
</dbReference>
<dbReference type="EMBL" id="JAYMYQ010000001">
    <property type="protein sequence ID" value="KAK7363487.1"/>
    <property type="molecule type" value="Genomic_DNA"/>
</dbReference>
<dbReference type="Pfam" id="PF03140">
    <property type="entry name" value="DUF247"/>
    <property type="match status" value="1"/>
</dbReference>
<name>A0AAN9N3Y5_CANGL</name>
<evidence type="ECO:0000313" key="1">
    <source>
        <dbReference type="EMBL" id="KAK7363487.1"/>
    </source>
</evidence>
<organism evidence="1 2">
    <name type="scientific">Canavalia gladiata</name>
    <name type="common">Sword bean</name>
    <name type="synonym">Dolichos gladiatus</name>
    <dbReference type="NCBI Taxonomy" id="3824"/>
    <lineage>
        <taxon>Eukaryota</taxon>
        <taxon>Viridiplantae</taxon>
        <taxon>Streptophyta</taxon>
        <taxon>Embryophyta</taxon>
        <taxon>Tracheophyta</taxon>
        <taxon>Spermatophyta</taxon>
        <taxon>Magnoliopsida</taxon>
        <taxon>eudicotyledons</taxon>
        <taxon>Gunneridae</taxon>
        <taxon>Pentapetalae</taxon>
        <taxon>rosids</taxon>
        <taxon>fabids</taxon>
        <taxon>Fabales</taxon>
        <taxon>Fabaceae</taxon>
        <taxon>Papilionoideae</taxon>
        <taxon>50 kb inversion clade</taxon>
        <taxon>NPAAA clade</taxon>
        <taxon>indigoferoid/millettioid clade</taxon>
        <taxon>Phaseoleae</taxon>
        <taxon>Canavalia</taxon>
    </lineage>
</organism>
<proteinExistence type="predicted"/>
<keyword evidence="2" id="KW-1185">Reference proteome</keyword>
<dbReference type="InterPro" id="IPR004158">
    <property type="entry name" value="DUF247_pln"/>
</dbReference>
<reference evidence="1 2" key="1">
    <citation type="submission" date="2024-01" db="EMBL/GenBank/DDBJ databases">
        <title>The genomes of 5 underutilized Papilionoideae crops provide insights into root nodulation and disease resistanc.</title>
        <authorList>
            <person name="Jiang F."/>
        </authorList>
    </citation>
    <scope>NUCLEOTIDE SEQUENCE [LARGE SCALE GENOMIC DNA]</scope>
    <source>
        <strain evidence="1">LVBAO_FW01</strain>
        <tissue evidence="1">Leaves</tissue>
    </source>
</reference>